<dbReference type="Proteomes" id="UP000295367">
    <property type="component" value="Unassembled WGS sequence"/>
</dbReference>
<evidence type="ECO:0000313" key="2">
    <source>
        <dbReference type="Proteomes" id="UP000295367"/>
    </source>
</evidence>
<gene>
    <name evidence="1" type="ORF">EDC63_10837</name>
</gene>
<dbReference type="AlphaFoldDB" id="A0A4V2W1X5"/>
<comment type="caution">
    <text evidence="1">The sequence shown here is derived from an EMBL/GenBank/DDBJ whole genome shotgun (WGS) entry which is preliminary data.</text>
</comment>
<sequence>MSNKMISRYRNNYSTKKQCSILVTALVVTIGFTSSVLADDGRRNSENNNQLQFSFQVKTSIERISPEIPTGFGMPMKYTGTAEIIKITKDPMKKLRMHAKGKDTGYIEFPSQIVLPDGSITRDPIAMQVVGTPNLFGGRVSPMNSTIISFGDIDGDGVEDTVITHGNGFSRMVTLPNELPAVIHYFGLCTVDGGTGLFANAKGDIFLEGDMVDPDGPMGPQLPYSVGVDKAFITLP</sequence>
<reference evidence="1 2" key="1">
    <citation type="submission" date="2019-03" db="EMBL/GenBank/DDBJ databases">
        <title>Genomic Encyclopedia of Type Strains, Phase IV (KMG-IV): sequencing the most valuable type-strain genomes for metagenomic binning, comparative biology and taxonomic classification.</title>
        <authorList>
            <person name="Goeker M."/>
        </authorList>
    </citation>
    <scope>NUCLEOTIDE SEQUENCE [LARGE SCALE GENOMIC DNA]</scope>
    <source>
        <strain evidence="1 2">DSM 100309</strain>
    </source>
</reference>
<organism evidence="1 2">
    <name type="scientific">Sulfurirhabdus autotrophica</name>
    <dbReference type="NCBI Taxonomy" id="1706046"/>
    <lineage>
        <taxon>Bacteria</taxon>
        <taxon>Pseudomonadati</taxon>
        <taxon>Pseudomonadota</taxon>
        <taxon>Betaproteobacteria</taxon>
        <taxon>Nitrosomonadales</taxon>
        <taxon>Sulfuricellaceae</taxon>
        <taxon>Sulfurirhabdus</taxon>
    </lineage>
</organism>
<keyword evidence="2" id="KW-1185">Reference proteome</keyword>
<evidence type="ECO:0008006" key="3">
    <source>
        <dbReference type="Google" id="ProtNLM"/>
    </source>
</evidence>
<dbReference type="EMBL" id="SMCO01000008">
    <property type="protein sequence ID" value="TCV85829.1"/>
    <property type="molecule type" value="Genomic_DNA"/>
</dbReference>
<dbReference type="RefSeq" id="WP_124946551.1">
    <property type="nucleotide sequence ID" value="NZ_SMCO01000008.1"/>
</dbReference>
<proteinExistence type="predicted"/>
<name>A0A4V2W1X5_9PROT</name>
<evidence type="ECO:0000313" key="1">
    <source>
        <dbReference type="EMBL" id="TCV85829.1"/>
    </source>
</evidence>
<protein>
    <recommendedName>
        <fullName evidence="3">VCBS repeat protein</fullName>
    </recommendedName>
</protein>
<accession>A0A4V2W1X5</accession>